<dbReference type="RefSeq" id="XP_037159902.1">
    <property type="nucleotide sequence ID" value="XM_037313237.1"/>
</dbReference>
<dbReference type="PANTHER" id="PTHR33973">
    <property type="entry name" value="OS07G0153300 PROTEIN"/>
    <property type="match status" value="1"/>
</dbReference>
<dbReference type="PANTHER" id="PTHR33973:SF4">
    <property type="entry name" value="OS07G0153300 PROTEIN"/>
    <property type="match status" value="1"/>
</dbReference>
<sequence length="708" mass="81111">MDLFVAAFVFAAVWYMRYRYDRPGAATDLKSFILLWIGLPRPGPLHSSPNWRWRSHFLFKGYCCLQCACFVGLGFLNVYLLPHVYKKRQEYKIEIEELEAKVKRLQWDFDNGRYSSQYDYNDESSPLKPILFPCRTSHTRFFPQKHNFSYSYLYVGIPVGWRGWVSSFLTADLRTLPWRGRKPKTGWFNVDSADFLARGDSMHGLRGKLDIYLESQNEKVEDYPIAYLVTAPRFLGYSFNPVSFWYLYNRTKKLKAMILEVNNTFDERRMYFLKDMEPDNGASVDENENLAAGKVDQNGSQGQSTPNQKVLGRFAKSWPKDFHVSPFNSRKGAYSLSANDPFFPNLSSRAGAALVNNTITLSSSKQHPKLIARVFSSSDSIDPYKLKGWSIFKFIAAWWWVGLVTFPRIAREAGKLFFRRKLHVWYRPEVLKDSIGRNETQDETAIATIFRHYLKTLVESSELPFALRFLSGIATMSAEESFKPHALCDKPNMQQCPVNFKITSPLFYAQISRCTSVSEYIKVALSKPDPGAATFHTSHPDLLTKLFEEPPAVFNLFNMRPWWKAASADKYAVLLDVSSLAPTSLLNLLRWVPIYLFRRLPSPSHHYALSDLDACAVHLPGTDAPKVLAYRKAVLKMLLSDYVAFGMPAVIDAALWIVKIWLCWLCVQSFDNLVGLYDGHRQLTVTEVGKVVLGCLGVHLWWGLGEVL</sequence>
<dbReference type="EMBL" id="JACCJC010000070">
    <property type="protein sequence ID" value="KAF6229710.1"/>
    <property type="molecule type" value="Genomic_DNA"/>
</dbReference>
<dbReference type="OrthoDB" id="3340520at2759"/>
<comment type="caution">
    <text evidence="2">The sequence shown here is derived from an EMBL/GenBank/DDBJ whole genome shotgun (WGS) entry which is preliminary data.</text>
</comment>
<dbReference type="GeneID" id="59292999"/>
<dbReference type="Pfam" id="PF07103">
    <property type="entry name" value="DUF1365"/>
    <property type="match status" value="1"/>
</dbReference>
<dbReference type="AlphaFoldDB" id="A0A8H6KZ96"/>
<reference evidence="2 3" key="1">
    <citation type="journal article" date="2020" name="Genomics">
        <title>Complete, high-quality genomes from long-read metagenomic sequencing of two wolf lichen thalli reveals enigmatic genome architecture.</title>
        <authorList>
            <person name="McKenzie S.K."/>
            <person name="Walston R.F."/>
            <person name="Allen J.L."/>
        </authorList>
    </citation>
    <scope>NUCLEOTIDE SEQUENCE [LARGE SCALE GENOMIC DNA]</scope>
    <source>
        <strain evidence="2">WasteWater2</strain>
    </source>
</reference>
<organism evidence="2 3">
    <name type="scientific">Letharia columbiana</name>
    <dbReference type="NCBI Taxonomy" id="112416"/>
    <lineage>
        <taxon>Eukaryota</taxon>
        <taxon>Fungi</taxon>
        <taxon>Dikarya</taxon>
        <taxon>Ascomycota</taxon>
        <taxon>Pezizomycotina</taxon>
        <taxon>Lecanoromycetes</taxon>
        <taxon>OSLEUM clade</taxon>
        <taxon>Lecanoromycetidae</taxon>
        <taxon>Lecanorales</taxon>
        <taxon>Lecanorineae</taxon>
        <taxon>Parmeliaceae</taxon>
        <taxon>Letharia</taxon>
    </lineage>
</organism>
<protein>
    <submittedName>
        <fullName evidence="2">Uncharacterized protein</fullName>
    </submittedName>
</protein>
<name>A0A8H6KZ96_9LECA</name>
<gene>
    <name evidence="2" type="ORF">HO173_011357</name>
</gene>
<evidence type="ECO:0000256" key="1">
    <source>
        <dbReference type="SAM" id="Coils"/>
    </source>
</evidence>
<accession>A0A8H6KZ96</accession>
<dbReference type="Proteomes" id="UP000578531">
    <property type="component" value="Unassembled WGS sequence"/>
</dbReference>
<feature type="coiled-coil region" evidence="1">
    <location>
        <begin position="81"/>
        <end position="108"/>
    </location>
</feature>
<proteinExistence type="predicted"/>
<keyword evidence="1" id="KW-0175">Coiled coil</keyword>
<evidence type="ECO:0000313" key="2">
    <source>
        <dbReference type="EMBL" id="KAF6229710.1"/>
    </source>
</evidence>
<dbReference type="InterPro" id="IPR010775">
    <property type="entry name" value="DUF1365"/>
</dbReference>
<evidence type="ECO:0000313" key="3">
    <source>
        <dbReference type="Proteomes" id="UP000578531"/>
    </source>
</evidence>
<keyword evidence="3" id="KW-1185">Reference proteome</keyword>